<dbReference type="PANTHER" id="PTHR31840:SF1">
    <property type="entry name" value="COILED-COIL DOMAIN-CONTAINING PROTEIN 97"/>
    <property type="match status" value="1"/>
</dbReference>
<evidence type="ECO:0000313" key="4">
    <source>
        <dbReference type="Proteomes" id="UP001177023"/>
    </source>
</evidence>
<gene>
    <name evidence="3" type="ORF">MSPICULIGERA_LOCUS24388</name>
</gene>
<evidence type="ECO:0000256" key="1">
    <source>
        <dbReference type="SAM" id="MobiDB-lite"/>
    </source>
</evidence>
<protein>
    <recommendedName>
        <fullName evidence="2">CCD97-like C-terminal domain-containing protein</fullName>
    </recommendedName>
</protein>
<feature type="domain" description="CCD97-like C-terminal" evidence="2">
    <location>
        <begin position="117"/>
        <end position="323"/>
    </location>
</feature>
<dbReference type="Pfam" id="PF09747">
    <property type="entry name" value="CCD97-like_C"/>
    <property type="match status" value="1"/>
</dbReference>
<sequence length="326" mass="38491">MDVLFERIVSAPNAYFCYQDEDLPAEPESERPPPIDDEGKRKIVADLFRENKSLFLQRYNNYMRLEDCPLFDDDTDFIVKHFLTQIRKRETPVTSHGAAEEPETTALSTPSKSQVRNRRYAALENLKKEGKYFSHEKMREREPLLFDRMIGRHLEEAEQHQLRPTVERPGWSGMMQQFEDSMEVAERRNEHDTTWTRDAKDGPPMGEFKSRFMSHVENKLDQFVPDDDEDEGDEPRKPGVAKMHQMKDEVDKIHNDIVLGLDEADDVTPGTEREEFLAYMEDRFMAGKDTKFFDYSKVDNDASIDERDTIRERDLQDRWFDEEEMD</sequence>
<dbReference type="InterPro" id="IPR040233">
    <property type="entry name" value="CCD97-like_C"/>
</dbReference>
<evidence type="ECO:0000259" key="2">
    <source>
        <dbReference type="Pfam" id="PF09747"/>
    </source>
</evidence>
<dbReference type="PANTHER" id="PTHR31840">
    <property type="entry name" value="COILED-COIL DOMAIN-CONTAINING PROTEIN 97"/>
    <property type="match status" value="1"/>
</dbReference>
<keyword evidence="4" id="KW-1185">Reference proteome</keyword>
<feature type="compositionally biased region" description="Acidic residues" evidence="1">
    <location>
        <begin position="224"/>
        <end position="233"/>
    </location>
</feature>
<proteinExistence type="predicted"/>
<dbReference type="InterPro" id="IPR018613">
    <property type="entry name" value="Ccdc97-like"/>
</dbReference>
<comment type="caution">
    <text evidence="3">The sequence shown here is derived from an EMBL/GenBank/DDBJ whole genome shotgun (WGS) entry which is preliminary data.</text>
</comment>
<organism evidence="3 4">
    <name type="scientific">Mesorhabditis spiculigera</name>
    <dbReference type="NCBI Taxonomy" id="96644"/>
    <lineage>
        <taxon>Eukaryota</taxon>
        <taxon>Metazoa</taxon>
        <taxon>Ecdysozoa</taxon>
        <taxon>Nematoda</taxon>
        <taxon>Chromadorea</taxon>
        <taxon>Rhabditida</taxon>
        <taxon>Rhabditina</taxon>
        <taxon>Rhabditomorpha</taxon>
        <taxon>Rhabditoidea</taxon>
        <taxon>Rhabditidae</taxon>
        <taxon>Mesorhabditinae</taxon>
        <taxon>Mesorhabditis</taxon>
    </lineage>
</organism>
<dbReference type="Proteomes" id="UP001177023">
    <property type="component" value="Unassembled WGS sequence"/>
</dbReference>
<evidence type="ECO:0000313" key="3">
    <source>
        <dbReference type="EMBL" id="CAJ0586382.1"/>
    </source>
</evidence>
<name>A0AA36DFQ1_9BILA</name>
<feature type="non-terminal residue" evidence="3">
    <location>
        <position position="326"/>
    </location>
</feature>
<feature type="compositionally biased region" description="Polar residues" evidence="1">
    <location>
        <begin position="105"/>
        <end position="114"/>
    </location>
</feature>
<dbReference type="EMBL" id="CATQJA010002708">
    <property type="protein sequence ID" value="CAJ0586382.1"/>
    <property type="molecule type" value="Genomic_DNA"/>
</dbReference>
<feature type="region of interest" description="Disordered" evidence="1">
    <location>
        <begin position="222"/>
        <end position="244"/>
    </location>
</feature>
<reference evidence="3" key="1">
    <citation type="submission" date="2023-06" db="EMBL/GenBank/DDBJ databases">
        <authorList>
            <person name="Delattre M."/>
        </authorList>
    </citation>
    <scope>NUCLEOTIDE SEQUENCE</scope>
    <source>
        <strain evidence="3">AF72</strain>
    </source>
</reference>
<feature type="region of interest" description="Disordered" evidence="1">
    <location>
        <begin position="89"/>
        <end position="116"/>
    </location>
</feature>
<accession>A0AA36DFQ1</accession>
<dbReference type="AlphaFoldDB" id="A0AA36DFQ1"/>